<evidence type="ECO:0000313" key="10">
    <source>
        <dbReference type="EMBL" id="ODV86723.1"/>
    </source>
</evidence>
<keyword evidence="6 10" id="KW-0378">Hydrolase</keyword>
<dbReference type="GO" id="GO:0009277">
    <property type="term" value="C:fungal-type cell wall"/>
    <property type="evidence" value="ECO:0007669"/>
    <property type="project" value="TreeGrafter"/>
</dbReference>
<keyword evidence="5" id="KW-0732">Signal</keyword>
<proteinExistence type="inferred from homology"/>
<sequence length="213" mass="23247">MASMGSNQKIFAGLFYMDDLESDVQLLSEQVSSSSQGWDGIHAVSVGNEWINNGEYTVDEVSTAVSSVRKMLTADGYSGYVVTVDVWVQYEDNTKLCDISDFIAVNCHPYWDGGVQPGDAGTWLQTQMANLQSVCGGKDILITETGWRTQGDTFGTYGVPSVANQVAAMQSIGETVGSQVIMFTPYNDYWKDPGDFGVEQYWGYLGDDPDATT</sequence>
<keyword evidence="9" id="KW-0961">Cell wall biogenesis/degradation</keyword>
<gene>
    <name evidence="10" type="ORF">CANARDRAFT_174782</name>
</gene>
<keyword evidence="11" id="KW-1185">Reference proteome</keyword>
<organism evidence="10 11">
    <name type="scientific">[Candida] arabinofermentans NRRL YB-2248</name>
    <dbReference type="NCBI Taxonomy" id="983967"/>
    <lineage>
        <taxon>Eukaryota</taxon>
        <taxon>Fungi</taxon>
        <taxon>Dikarya</taxon>
        <taxon>Ascomycota</taxon>
        <taxon>Saccharomycotina</taxon>
        <taxon>Pichiomycetes</taxon>
        <taxon>Pichiales</taxon>
        <taxon>Pichiaceae</taxon>
        <taxon>Ogataea</taxon>
        <taxon>Ogataea/Candida clade</taxon>
    </lineage>
</organism>
<evidence type="ECO:0000313" key="11">
    <source>
        <dbReference type="Proteomes" id="UP000094801"/>
    </source>
</evidence>
<dbReference type="GO" id="GO:0009986">
    <property type="term" value="C:cell surface"/>
    <property type="evidence" value="ECO:0007669"/>
    <property type="project" value="TreeGrafter"/>
</dbReference>
<evidence type="ECO:0000256" key="8">
    <source>
        <dbReference type="ARBA" id="ARBA00023295"/>
    </source>
</evidence>
<dbReference type="InterPro" id="IPR017853">
    <property type="entry name" value="GH"/>
</dbReference>
<keyword evidence="4" id="KW-0964">Secreted</keyword>
<dbReference type="AlphaFoldDB" id="A0A1E4T4M7"/>
<keyword evidence="3" id="KW-0134">Cell wall</keyword>
<dbReference type="EMBL" id="KV453849">
    <property type="protein sequence ID" value="ODV86723.1"/>
    <property type="molecule type" value="Genomic_DNA"/>
</dbReference>
<accession>A0A1E4T4M7</accession>
<evidence type="ECO:0000256" key="2">
    <source>
        <dbReference type="ARBA" id="ARBA00008773"/>
    </source>
</evidence>
<dbReference type="PANTHER" id="PTHR16631:SF14">
    <property type="entry name" value="FAMILY 17 GLUCOSIDASE SCW10-RELATED"/>
    <property type="match status" value="1"/>
</dbReference>
<comment type="subcellular location">
    <subcellularLocation>
        <location evidence="1">Secreted</location>
        <location evidence="1">Cell wall</location>
    </subcellularLocation>
</comment>
<protein>
    <submittedName>
        <fullName evidence="10">Glycoside hydrolase family 17 protein</fullName>
    </submittedName>
</protein>
<evidence type="ECO:0000256" key="1">
    <source>
        <dbReference type="ARBA" id="ARBA00004191"/>
    </source>
</evidence>
<name>A0A1E4T4M7_9ASCO</name>
<dbReference type="InterPro" id="IPR050732">
    <property type="entry name" value="Beta-glucan_modifiers"/>
</dbReference>
<dbReference type="Gene3D" id="3.20.20.80">
    <property type="entry name" value="Glycosidases"/>
    <property type="match status" value="1"/>
</dbReference>
<dbReference type="GO" id="GO:0071555">
    <property type="term" value="P:cell wall organization"/>
    <property type="evidence" value="ECO:0007669"/>
    <property type="project" value="UniProtKB-KW"/>
</dbReference>
<keyword evidence="8" id="KW-0326">Glycosidase</keyword>
<dbReference type="Proteomes" id="UP000094801">
    <property type="component" value="Unassembled WGS sequence"/>
</dbReference>
<evidence type="ECO:0000256" key="5">
    <source>
        <dbReference type="ARBA" id="ARBA00022729"/>
    </source>
</evidence>
<dbReference type="PANTHER" id="PTHR16631">
    <property type="entry name" value="GLUCAN 1,3-BETA-GLUCOSIDASE"/>
    <property type="match status" value="1"/>
</dbReference>
<evidence type="ECO:0000256" key="7">
    <source>
        <dbReference type="ARBA" id="ARBA00023180"/>
    </source>
</evidence>
<evidence type="ECO:0000256" key="3">
    <source>
        <dbReference type="ARBA" id="ARBA00022512"/>
    </source>
</evidence>
<dbReference type="SUPFAM" id="SSF51445">
    <property type="entry name" value="(Trans)glycosidases"/>
    <property type="match status" value="1"/>
</dbReference>
<dbReference type="GO" id="GO:0005576">
    <property type="term" value="C:extracellular region"/>
    <property type="evidence" value="ECO:0007669"/>
    <property type="project" value="UniProtKB-ARBA"/>
</dbReference>
<keyword evidence="7" id="KW-0325">Glycoprotein</keyword>
<dbReference type="OrthoDB" id="941679at2759"/>
<dbReference type="GO" id="GO:0042973">
    <property type="term" value="F:glucan endo-1,3-beta-D-glucosidase activity"/>
    <property type="evidence" value="ECO:0007669"/>
    <property type="project" value="TreeGrafter"/>
</dbReference>
<comment type="similarity">
    <text evidence="2">Belongs to the glycosyl hydrolase 17 family.</text>
</comment>
<evidence type="ECO:0000256" key="4">
    <source>
        <dbReference type="ARBA" id="ARBA00022525"/>
    </source>
</evidence>
<reference evidence="11" key="1">
    <citation type="submission" date="2016-04" db="EMBL/GenBank/DDBJ databases">
        <title>Comparative genomics of biotechnologically important yeasts.</title>
        <authorList>
            <consortium name="DOE Joint Genome Institute"/>
            <person name="Riley R."/>
            <person name="Haridas S."/>
            <person name="Wolfe K.H."/>
            <person name="Lopes M.R."/>
            <person name="Hittinger C.T."/>
            <person name="Goker M."/>
            <person name="Salamov A."/>
            <person name="Wisecaver J."/>
            <person name="Long T.M."/>
            <person name="Aerts A.L."/>
            <person name="Barry K."/>
            <person name="Choi C."/>
            <person name="Clum A."/>
            <person name="Coughlan A.Y."/>
            <person name="Deshpande S."/>
            <person name="Douglass A.P."/>
            <person name="Hanson S.J."/>
            <person name="Klenk H.-P."/>
            <person name="Labutti K."/>
            <person name="Lapidus A."/>
            <person name="Lindquist E."/>
            <person name="Lipzen A."/>
            <person name="Meier-Kolthoff J.P."/>
            <person name="Ohm R.A."/>
            <person name="Otillar R.P."/>
            <person name="Pangilinan J."/>
            <person name="Peng Y."/>
            <person name="Rokas A."/>
            <person name="Rosa C.A."/>
            <person name="Scheuner C."/>
            <person name="Sibirny A.A."/>
            <person name="Slot J.C."/>
            <person name="Stielow J.B."/>
            <person name="Sun H."/>
            <person name="Kurtzman C.P."/>
            <person name="Blackwell M."/>
            <person name="Grigoriev I.V."/>
            <person name="Jeffries T.W."/>
        </authorList>
    </citation>
    <scope>NUCLEOTIDE SEQUENCE [LARGE SCALE GENOMIC DNA]</scope>
    <source>
        <strain evidence="11">NRRL YB-2248</strain>
    </source>
</reference>
<dbReference type="FunFam" id="3.20.20.80:FF:000111">
    <property type="entry name" value="Soluble cell wall protein"/>
    <property type="match status" value="1"/>
</dbReference>
<evidence type="ECO:0000256" key="6">
    <source>
        <dbReference type="ARBA" id="ARBA00022801"/>
    </source>
</evidence>
<evidence type="ECO:0000256" key="9">
    <source>
        <dbReference type="ARBA" id="ARBA00023316"/>
    </source>
</evidence>